<dbReference type="NCBIfam" id="TIGR03534">
    <property type="entry name" value="RF_mod_PrmC"/>
    <property type="match status" value="1"/>
</dbReference>
<dbReference type="GO" id="GO:0102559">
    <property type="term" value="F:peptide chain release factor N(5)-glutamine methyltransferase activity"/>
    <property type="evidence" value="ECO:0007669"/>
    <property type="project" value="UniProtKB-EC"/>
</dbReference>
<accession>X1LPE2</accession>
<feature type="domain" description="Release factor glutamine methyltransferase N-terminal" evidence="7">
    <location>
        <begin position="44"/>
        <end position="113"/>
    </location>
</feature>
<protein>
    <recommendedName>
        <fullName evidence="1">peptide chain release factor N(5)-glutamine methyltransferase</fullName>
        <ecNumber evidence="1">2.1.1.297</ecNumber>
    </recommendedName>
</protein>
<dbReference type="InterPro" id="IPR029063">
    <property type="entry name" value="SAM-dependent_MTases_sf"/>
</dbReference>
<comment type="caution">
    <text evidence="8">The sequence shown here is derived from an EMBL/GenBank/DDBJ whole genome shotgun (WGS) entry which is preliminary data.</text>
</comment>
<evidence type="ECO:0000256" key="3">
    <source>
        <dbReference type="ARBA" id="ARBA00022679"/>
    </source>
</evidence>
<dbReference type="GO" id="GO:0003676">
    <property type="term" value="F:nucleic acid binding"/>
    <property type="evidence" value="ECO:0007669"/>
    <property type="project" value="InterPro"/>
</dbReference>
<dbReference type="InterPro" id="IPR007848">
    <property type="entry name" value="Small_mtfrase_dom"/>
</dbReference>
<dbReference type="InterPro" id="IPR050320">
    <property type="entry name" value="N5-glutamine_MTase"/>
</dbReference>
<dbReference type="EMBL" id="BARV01005847">
    <property type="protein sequence ID" value="GAI04275.1"/>
    <property type="molecule type" value="Genomic_DNA"/>
</dbReference>
<dbReference type="Gene3D" id="3.40.50.150">
    <property type="entry name" value="Vaccinia Virus protein VP39"/>
    <property type="match status" value="1"/>
</dbReference>
<organism evidence="8">
    <name type="scientific">marine sediment metagenome</name>
    <dbReference type="NCBI Taxonomy" id="412755"/>
    <lineage>
        <taxon>unclassified sequences</taxon>
        <taxon>metagenomes</taxon>
        <taxon>ecological metagenomes</taxon>
    </lineage>
</organism>
<dbReference type="PANTHER" id="PTHR18895:SF74">
    <property type="entry name" value="MTRF1L RELEASE FACTOR GLUTAMINE METHYLTRANSFERASE"/>
    <property type="match status" value="1"/>
</dbReference>
<dbReference type="AlphaFoldDB" id="X1LPE2"/>
<gene>
    <name evidence="8" type="ORF">S06H3_11892</name>
</gene>
<dbReference type="SUPFAM" id="SSF53335">
    <property type="entry name" value="S-adenosyl-L-methionine-dependent methyltransferases"/>
    <property type="match status" value="1"/>
</dbReference>
<dbReference type="InterPro" id="IPR040758">
    <property type="entry name" value="PrmC_N"/>
</dbReference>
<dbReference type="NCBIfam" id="TIGR00536">
    <property type="entry name" value="hemK_fam"/>
    <property type="match status" value="1"/>
</dbReference>
<evidence type="ECO:0000259" key="7">
    <source>
        <dbReference type="Pfam" id="PF17827"/>
    </source>
</evidence>
<reference evidence="8" key="1">
    <citation type="journal article" date="2014" name="Front. Microbiol.">
        <title>High frequency of phylogenetically diverse reductive dehalogenase-homologous genes in deep subseafloor sedimentary metagenomes.</title>
        <authorList>
            <person name="Kawai M."/>
            <person name="Futagami T."/>
            <person name="Toyoda A."/>
            <person name="Takaki Y."/>
            <person name="Nishi S."/>
            <person name="Hori S."/>
            <person name="Arai W."/>
            <person name="Tsubouchi T."/>
            <person name="Morono Y."/>
            <person name="Uchiyama I."/>
            <person name="Ito T."/>
            <person name="Fujiyama A."/>
            <person name="Inagaki F."/>
            <person name="Takami H."/>
        </authorList>
    </citation>
    <scope>NUCLEOTIDE SEQUENCE</scope>
    <source>
        <strain evidence="8">Expedition CK06-06</strain>
    </source>
</reference>
<evidence type="ECO:0000259" key="6">
    <source>
        <dbReference type="Pfam" id="PF05175"/>
    </source>
</evidence>
<dbReference type="InterPro" id="IPR019874">
    <property type="entry name" value="RF_methyltr_PrmC"/>
</dbReference>
<sequence>MNHDFGLRENKPKQTQRPSKLFLAFTFLCPSYNLAMQNWTIQKLLNWITEHFTKKDIDSPRLNAELLLSHVLSMKRIELYTQFDKTIAKEQLDRLHDLVKRAGQNEPIAYLVGKTEFYSLELNVTPDCCIPRPETELLVERAVEFLRKRPVSSATGRNSKMRNMTGKAEISNGARTGKQFICDLCTGSGCIAIAIARNYPDTRIIATDISDTALNVASRNIEKHGLANRIKLLCGDLFDPLIPQLDVEKFDLIVCNPPYVSTAEFEKLDKNVKDYEPKLA</sequence>
<feature type="non-terminal residue" evidence="8">
    <location>
        <position position="280"/>
    </location>
</feature>
<feature type="domain" description="Methyltransferase small" evidence="6">
    <location>
        <begin position="179"/>
        <end position="264"/>
    </location>
</feature>
<dbReference type="InterPro" id="IPR004556">
    <property type="entry name" value="HemK-like"/>
</dbReference>
<dbReference type="PROSITE" id="PS00092">
    <property type="entry name" value="N6_MTASE"/>
    <property type="match status" value="1"/>
</dbReference>
<evidence type="ECO:0000256" key="1">
    <source>
        <dbReference type="ARBA" id="ARBA00012771"/>
    </source>
</evidence>
<dbReference type="EC" id="2.1.1.297" evidence="1"/>
<dbReference type="Pfam" id="PF05175">
    <property type="entry name" value="MTS"/>
    <property type="match status" value="1"/>
</dbReference>
<name>X1LPE2_9ZZZZ</name>
<evidence type="ECO:0000256" key="2">
    <source>
        <dbReference type="ARBA" id="ARBA00022603"/>
    </source>
</evidence>
<dbReference type="Gene3D" id="1.10.8.10">
    <property type="entry name" value="DNA helicase RuvA subunit, C-terminal domain"/>
    <property type="match status" value="1"/>
</dbReference>
<keyword evidence="4" id="KW-0949">S-adenosyl-L-methionine</keyword>
<comment type="catalytic activity">
    <reaction evidence="5">
        <text>L-glutaminyl-[peptide chain release factor] + S-adenosyl-L-methionine = N(5)-methyl-L-glutaminyl-[peptide chain release factor] + S-adenosyl-L-homocysteine + H(+)</text>
        <dbReference type="Rhea" id="RHEA:42896"/>
        <dbReference type="Rhea" id="RHEA-COMP:10271"/>
        <dbReference type="Rhea" id="RHEA-COMP:10272"/>
        <dbReference type="ChEBI" id="CHEBI:15378"/>
        <dbReference type="ChEBI" id="CHEBI:30011"/>
        <dbReference type="ChEBI" id="CHEBI:57856"/>
        <dbReference type="ChEBI" id="CHEBI:59789"/>
        <dbReference type="ChEBI" id="CHEBI:61891"/>
        <dbReference type="EC" id="2.1.1.297"/>
    </reaction>
</comment>
<dbReference type="PANTHER" id="PTHR18895">
    <property type="entry name" value="HEMK METHYLTRANSFERASE"/>
    <property type="match status" value="1"/>
</dbReference>
<dbReference type="GO" id="GO:0032259">
    <property type="term" value="P:methylation"/>
    <property type="evidence" value="ECO:0007669"/>
    <property type="project" value="UniProtKB-KW"/>
</dbReference>
<evidence type="ECO:0000256" key="4">
    <source>
        <dbReference type="ARBA" id="ARBA00022691"/>
    </source>
</evidence>
<dbReference type="Pfam" id="PF17827">
    <property type="entry name" value="PrmC_N"/>
    <property type="match status" value="1"/>
</dbReference>
<keyword evidence="2" id="KW-0489">Methyltransferase</keyword>
<evidence type="ECO:0000256" key="5">
    <source>
        <dbReference type="ARBA" id="ARBA00048391"/>
    </source>
</evidence>
<evidence type="ECO:0000313" key="8">
    <source>
        <dbReference type="EMBL" id="GAI04275.1"/>
    </source>
</evidence>
<keyword evidence="3" id="KW-0808">Transferase</keyword>
<dbReference type="CDD" id="cd02440">
    <property type="entry name" value="AdoMet_MTases"/>
    <property type="match status" value="1"/>
</dbReference>
<proteinExistence type="predicted"/>
<dbReference type="InterPro" id="IPR002052">
    <property type="entry name" value="DNA_methylase_N6_adenine_CS"/>
</dbReference>